<dbReference type="Pfam" id="PF00753">
    <property type="entry name" value="Lactamase_B"/>
    <property type="match status" value="1"/>
</dbReference>
<comment type="caution">
    <text evidence="6">The sequence shown here is derived from an EMBL/GenBank/DDBJ whole genome shotgun (WGS) entry which is preliminary data.</text>
</comment>
<dbReference type="PATRIC" id="fig|1403946.3.peg.109"/>
<keyword evidence="3" id="KW-0378">Hydrolase</keyword>
<evidence type="ECO:0000256" key="1">
    <source>
        <dbReference type="ARBA" id="ARBA00007749"/>
    </source>
</evidence>
<keyword evidence="4" id="KW-0862">Zinc</keyword>
<dbReference type="InterPro" id="IPR001279">
    <property type="entry name" value="Metallo-B-lactamas"/>
</dbReference>
<reference evidence="6 7" key="1">
    <citation type="submission" date="2013-12" db="EMBL/GenBank/DDBJ databases">
        <title>A Varibaculum cambriense genome reconstructed from a premature infant gut community with otherwise low bacterial novelty that shifts toward anaerobic metabolism during the third week of life.</title>
        <authorList>
            <person name="Brown C.T."/>
            <person name="Sharon I."/>
            <person name="Thomas B.C."/>
            <person name="Castelle C.J."/>
            <person name="Morowitz M.J."/>
            <person name="Banfield J.F."/>
        </authorList>
    </citation>
    <scope>NUCLEOTIDE SEQUENCE [LARGE SCALE GENOMIC DNA]</scope>
    <source>
        <strain evidence="7">DORA_7</strain>
    </source>
</reference>
<accession>W1TZD1</accession>
<dbReference type="AlphaFoldDB" id="W1TZD1"/>
<comment type="similarity">
    <text evidence="1">Belongs to the metallo-beta-lactamase superfamily.</text>
</comment>
<evidence type="ECO:0000313" key="6">
    <source>
        <dbReference type="EMBL" id="ETI86937.1"/>
    </source>
</evidence>
<dbReference type="Proteomes" id="UP000018846">
    <property type="component" value="Unassembled WGS sequence"/>
</dbReference>
<evidence type="ECO:0000256" key="3">
    <source>
        <dbReference type="ARBA" id="ARBA00022801"/>
    </source>
</evidence>
<proteinExistence type="inferred from homology"/>
<feature type="domain" description="Metallo-beta-lactamase" evidence="5">
    <location>
        <begin position="59"/>
        <end position="132"/>
    </location>
</feature>
<dbReference type="PANTHER" id="PTHR42978:SF6">
    <property type="entry name" value="QUORUM-QUENCHING LACTONASE YTNP-RELATED"/>
    <property type="match status" value="1"/>
</dbReference>
<dbReference type="GO" id="GO:0046872">
    <property type="term" value="F:metal ion binding"/>
    <property type="evidence" value="ECO:0007669"/>
    <property type="project" value="UniProtKB-KW"/>
</dbReference>
<evidence type="ECO:0000256" key="2">
    <source>
        <dbReference type="ARBA" id="ARBA00022723"/>
    </source>
</evidence>
<dbReference type="EMBL" id="AZMF01000027">
    <property type="protein sequence ID" value="ETI86937.1"/>
    <property type="molecule type" value="Genomic_DNA"/>
</dbReference>
<organism evidence="6 7">
    <name type="scientific">Streptococcus anginosus DORA_7</name>
    <dbReference type="NCBI Taxonomy" id="1403946"/>
    <lineage>
        <taxon>Bacteria</taxon>
        <taxon>Bacillati</taxon>
        <taxon>Bacillota</taxon>
        <taxon>Bacilli</taxon>
        <taxon>Lactobacillales</taxon>
        <taxon>Streptococcaceae</taxon>
        <taxon>Streptococcus</taxon>
        <taxon>Streptococcus anginosus group</taxon>
    </lineage>
</organism>
<dbReference type="InterPro" id="IPR051013">
    <property type="entry name" value="MBL_superfamily_lactonases"/>
</dbReference>
<evidence type="ECO:0000256" key="4">
    <source>
        <dbReference type="ARBA" id="ARBA00022833"/>
    </source>
</evidence>
<dbReference type="eggNOG" id="COG0491">
    <property type="taxonomic scope" value="Bacteria"/>
</dbReference>
<protein>
    <submittedName>
        <fullName evidence="6">Metallo-beta-lactamase protein</fullName>
    </submittedName>
</protein>
<evidence type="ECO:0000313" key="7">
    <source>
        <dbReference type="Proteomes" id="UP000018846"/>
    </source>
</evidence>
<dbReference type="InterPro" id="IPR036866">
    <property type="entry name" value="RibonucZ/Hydroxyglut_hydro"/>
</dbReference>
<dbReference type="PANTHER" id="PTHR42978">
    <property type="entry name" value="QUORUM-QUENCHING LACTONASE YTNP-RELATED-RELATED"/>
    <property type="match status" value="1"/>
</dbReference>
<keyword evidence="2" id="KW-0479">Metal-binding</keyword>
<dbReference type="GO" id="GO:0016787">
    <property type="term" value="F:hydrolase activity"/>
    <property type="evidence" value="ECO:0007669"/>
    <property type="project" value="UniProtKB-KW"/>
</dbReference>
<dbReference type="SUPFAM" id="SSF56281">
    <property type="entry name" value="Metallo-hydrolase/oxidoreductase"/>
    <property type="match status" value="1"/>
</dbReference>
<evidence type="ECO:0000259" key="5">
    <source>
        <dbReference type="Pfam" id="PF00753"/>
    </source>
</evidence>
<sequence>MTELALQEYQFGDMKLIWLRGVDKMTDAGTLFGPVPKVVWSRYYPTTEENMMVELTDPILIQHKNKNYLIDASFNTAKLSDKQRRNLGILSESRIEESLELLGLTPEDISYVLMTHMHHDHSGGLTKLNENHQLVSTFPNAKIFGVFGIYSGITFLIV</sequence>
<dbReference type="Gene3D" id="3.60.15.10">
    <property type="entry name" value="Ribonuclease Z/Hydroxyacylglutathione hydrolase-like"/>
    <property type="match status" value="1"/>
</dbReference>
<name>W1TZD1_STRAP</name>
<gene>
    <name evidence="6" type="ORF">Q615_SPAC00027G0002</name>
</gene>